<keyword evidence="12 17" id="KW-0133">Cell shape</keyword>
<dbReference type="GO" id="GO:0071555">
    <property type="term" value="P:cell wall organization"/>
    <property type="evidence" value="ECO:0007669"/>
    <property type="project" value="UniProtKB-KW"/>
</dbReference>
<dbReference type="SUPFAM" id="SSF52440">
    <property type="entry name" value="PreATP-grasp domain"/>
    <property type="match status" value="1"/>
</dbReference>
<dbReference type="PANTHER" id="PTHR23132:SF23">
    <property type="entry name" value="D-ALANINE--D-ALANINE LIGASE B"/>
    <property type="match status" value="1"/>
</dbReference>
<comment type="similarity">
    <text evidence="4 17">Belongs to the D-alanine--D-alanine ligase family.</text>
</comment>
<evidence type="ECO:0000259" key="21">
    <source>
        <dbReference type="PROSITE" id="PS50975"/>
    </source>
</evidence>
<reference evidence="22 23" key="1">
    <citation type="submission" date="2015-05" db="EMBL/GenBank/DDBJ databases">
        <title>Draft genome sequence of Lampropedia sp. CT6, isolated from the microbial mat of a hot water spring, located at Manikaran, India.</title>
        <authorList>
            <person name="Tripathi C."/>
            <person name="Rani P."/>
            <person name="Mahato N.K."/>
            <person name="Lal R."/>
        </authorList>
    </citation>
    <scope>NUCLEOTIDE SEQUENCE [LARGE SCALE GENOMIC DNA]</scope>
    <source>
        <strain evidence="22 23">CT6</strain>
    </source>
</reference>
<comment type="cofactor">
    <cofactor evidence="19">
        <name>Mg(2+)</name>
        <dbReference type="ChEBI" id="CHEBI:18420"/>
    </cofactor>
    <cofactor evidence="19">
        <name>Mn(2+)</name>
        <dbReference type="ChEBI" id="CHEBI:29035"/>
    </cofactor>
    <text evidence="19">Binds 2 magnesium or manganese ions per subunit.</text>
</comment>
<feature type="active site" evidence="18">
    <location>
        <position position="36"/>
    </location>
</feature>
<dbReference type="FunFam" id="3.40.50.20:FF:000013">
    <property type="entry name" value="D-alanine--D-alanine ligase"/>
    <property type="match status" value="1"/>
</dbReference>
<dbReference type="Gene3D" id="3.30.470.20">
    <property type="entry name" value="ATP-grasp fold, B domain"/>
    <property type="match status" value="1"/>
</dbReference>
<evidence type="ECO:0000313" key="23">
    <source>
        <dbReference type="Proteomes" id="UP000050580"/>
    </source>
</evidence>
<evidence type="ECO:0000256" key="11">
    <source>
        <dbReference type="ARBA" id="ARBA00022842"/>
    </source>
</evidence>
<sequence>MTAHVTREAANAIALPAIDPAAMGKVAVLLGGTSAEREVSLMSGEGVLQALRSRGVDAHPFDTGRRPLWELKEQGFARCFIALHGRGGEDGTIQGLLELLRIPYTGPGVGASAMAMDKVLTKRLWQADGLATPAWRLVNAPAQVAEALAELGAPMIVKPAREGSTIGLTKVMEASQADAAYALAARYDDEVLCEQFIAGQETTCALVEFGGQLRALPLIRIAAPQGNYDYHNKYFGNDTQYFCPSGLPAALEARIQQLCLDAYRSLGCRGWARADVMLRAGDDAPYLLEINTSPGMTSHSLVPMAARAAGVDYAELCLQILAAARLDAPATCGEDAAS</sequence>
<evidence type="ECO:0000256" key="1">
    <source>
        <dbReference type="ARBA" id="ARBA00001936"/>
    </source>
</evidence>
<feature type="binding site" evidence="19">
    <location>
        <position position="291"/>
    </location>
    <ligand>
        <name>Mg(2+)</name>
        <dbReference type="ChEBI" id="CHEBI:18420"/>
        <label>2</label>
    </ligand>
</feature>
<keyword evidence="10 20" id="KW-0067">ATP-binding</keyword>
<dbReference type="InterPro" id="IPR000291">
    <property type="entry name" value="D-Ala_lig_Van_CS"/>
</dbReference>
<dbReference type="GO" id="GO:0005524">
    <property type="term" value="F:ATP binding"/>
    <property type="evidence" value="ECO:0007669"/>
    <property type="project" value="UniProtKB-UniRule"/>
</dbReference>
<dbReference type="AlphaFoldDB" id="A0A0U1PYY8"/>
<keyword evidence="7 17" id="KW-0436">Ligase</keyword>
<dbReference type="EC" id="6.3.2.4" evidence="5 17"/>
<evidence type="ECO:0000256" key="12">
    <source>
        <dbReference type="ARBA" id="ARBA00022960"/>
    </source>
</evidence>
<proteinExistence type="inferred from homology"/>
<keyword evidence="13 17" id="KW-0573">Peptidoglycan synthesis</keyword>
<evidence type="ECO:0000256" key="10">
    <source>
        <dbReference type="ARBA" id="ARBA00022840"/>
    </source>
</evidence>
<evidence type="ECO:0000256" key="6">
    <source>
        <dbReference type="ARBA" id="ARBA00022490"/>
    </source>
</evidence>
<dbReference type="InterPro" id="IPR016185">
    <property type="entry name" value="PreATP-grasp_dom_sf"/>
</dbReference>
<feature type="binding site" evidence="19">
    <location>
        <position position="275"/>
    </location>
    <ligand>
        <name>Mg(2+)</name>
        <dbReference type="ChEBI" id="CHEBI:18420"/>
        <label>1</label>
    </ligand>
</feature>
<evidence type="ECO:0000256" key="16">
    <source>
        <dbReference type="ARBA" id="ARBA00047614"/>
    </source>
</evidence>
<dbReference type="Proteomes" id="UP000050580">
    <property type="component" value="Unassembled WGS sequence"/>
</dbReference>
<dbReference type="InterPro" id="IPR005905">
    <property type="entry name" value="D_ala_D_ala"/>
</dbReference>
<keyword evidence="6 17" id="KW-0963">Cytoplasm</keyword>
<evidence type="ECO:0000256" key="5">
    <source>
        <dbReference type="ARBA" id="ARBA00012216"/>
    </source>
</evidence>
<comment type="caution">
    <text evidence="22">The sequence shown here is derived from an EMBL/GenBank/DDBJ whole genome shotgun (WGS) entry which is preliminary data.</text>
</comment>
<feature type="active site" evidence="18">
    <location>
        <position position="300"/>
    </location>
</feature>
<protein>
    <recommendedName>
        <fullName evidence="5 17">D-alanine--D-alanine ligase</fullName>
        <ecNumber evidence="5 17">6.3.2.4</ecNumber>
    </recommendedName>
    <alternativeName>
        <fullName evidence="17">D-Ala-D-Ala ligase</fullName>
    </alternativeName>
    <alternativeName>
        <fullName evidence="17">D-alanylalanine synthetase</fullName>
    </alternativeName>
</protein>
<feature type="domain" description="ATP-grasp" evidence="21">
    <location>
        <begin position="122"/>
        <end position="322"/>
    </location>
</feature>
<dbReference type="GO" id="GO:0009252">
    <property type="term" value="P:peptidoglycan biosynthetic process"/>
    <property type="evidence" value="ECO:0007669"/>
    <property type="project" value="UniProtKB-UniRule"/>
</dbReference>
<evidence type="ECO:0000256" key="9">
    <source>
        <dbReference type="ARBA" id="ARBA00022741"/>
    </source>
</evidence>
<dbReference type="PANTHER" id="PTHR23132">
    <property type="entry name" value="D-ALANINE--D-ALANINE LIGASE"/>
    <property type="match status" value="1"/>
</dbReference>
<keyword evidence="14 19" id="KW-0464">Manganese</keyword>
<evidence type="ECO:0000256" key="3">
    <source>
        <dbReference type="ARBA" id="ARBA00004496"/>
    </source>
</evidence>
<organism evidence="22 23">
    <name type="scientific">Lampropedia cohaerens</name>
    <dbReference type="NCBI Taxonomy" id="1610491"/>
    <lineage>
        <taxon>Bacteria</taxon>
        <taxon>Pseudomonadati</taxon>
        <taxon>Pseudomonadota</taxon>
        <taxon>Betaproteobacteria</taxon>
        <taxon>Burkholderiales</taxon>
        <taxon>Comamonadaceae</taxon>
        <taxon>Lampropedia</taxon>
    </lineage>
</organism>
<dbReference type="InterPro" id="IPR013815">
    <property type="entry name" value="ATP_grasp_subdomain_1"/>
</dbReference>
<dbReference type="GO" id="GO:0005829">
    <property type="term" value="C:cytosol"/>
    <property type="evidence" value="ECO:0007669"/>
    <property type="project" value="TreeGrafter"/>
</dbReference>
<keyword evidence="23" id="KW-1185">Reference proteome</keyword>
<evidence type="ECO:0000256" key="15">
    <source>
        <dbReference type="ARBA" id="ARBA00023316"/>
    </source>
</evidence>
<dbReference type="PROSITE" id="PS00843">
    <property type="entry name" value="DALA_DALA_LIGASE_1"/>
    <property type="match status" value="1"/>
</dbReference>
<dbReference type="InterPro" id="IPR011095">
    <property type="entry name" value="Dala_Dala_lig_C"/>
</dbReference>
<feature type="active site" evidence="18">
    <location>
        <position position="164"/>
    </location>
</feature>
<keyword evidence="11 19" id="KW-0460">Magnesium</keyword>
<evidence type="ECO:0000256" key="4">
    <source>
        <dbReference type="ARBA" id="ARBA00010871"/>
    </source>
</evidence>
<comment type="function">
    <text evidence="2 17">Cell wall formation.</text>
</comment>
<dbReference type="SUPFAM" id="SSF56059">
    <property type="entry name" value="Glutathione synthetase ATP-binding domain-like"/>
    <property type="match status" value="1"/>
</dbReference>
<dbReference type="Pfam" id="PF01820">
    <property type="entry name" value="Dala_Dala_lig_N"/>
    <property type="match status" value="1"/>
</dbReference>
<dbReference type="EMBL" id="LBNQ01000025">
    <property type="protein sequence ID" value="KKW67742.1"/>
    <property type="molecule type" value="Genomic_DNA"/>
</dbReference>
<evidence type="ECO:0000256" key="14">
    <source>
        <dbReference type="ARBA" id="ARBA00023211"/>
    </source>
</evidence>
<feature type="binding site" evidence="19">
    <location>
        <position position="289"/>
    </location>
    <ligand>
        <name>Mg(2+)</name>
        <dbReference type="ChEBI" id="CHEBI:18420"/>
        <label>1</label>
    </ligand>
</feature>
<dbReference type="Gene3D" id="3.40.50.20">
    <property type="match status" value="1"/>
</dbReference>
<dbReference type="GO" id="GO:0046872">
    <property type="term" value="F:metal ion binding"/>
    <property type="evidence" value="ECO:0007669"/>
    <property type="project" value="UniProtKB-KW"/>
</dbReference>
<keyword evidence="9 20" id="KW-0547">Nucleotide-binding</keyword>
<evidence type="ECO:0000256" key="18">
    <source>
        <dbReference type="PIRSR" id="PIRSR039102-1"/>
    </source>
</evidence>
<dbReference type="Gene3D" id="3.30.1490.20">
    <property type="entry name" value="ATP-grasp fold, A domain"/>
    <property type="match status" value="1"/>
</dbReference>
<evidence type="ECO:0000256" key="8">
    <source>
        <dbReference type="ARBA" id="ARBA00022723"/>
    </source>
</evidence>
<dbReference type="NCBIfam" id="TIGR01205">
    <property type="entry name" value="D_ala_D_alaTIGR"/>
    <property type="match status" value="1"/>
</dbReference>
<feature type="binding site" evidence="19">
    <location>
        <position position="289"/>
    </location>
    <ligand>
        <name>Mg(2+)</name>
        <dbReference type="ChEBI" id="CHEBI:18420"/>
        <label>2</label>
    </ligand>
</feature>
<gene>
    <name evidence="17" type="primary">ddl</name>
    <name evidence="22" type="ORF">AAV94_08910</name>
</gene>
<dbReference type="PIRSF" id="PIRSF039102">
    <property type="entry name" value="Ddl/VanB"/>
    <property type="match status" value="1"/>
</dbReference>
<dbReference type="OrthoDB" id="9813261at2"/>
<dbReference type="HAMAP" id="MF_00047">
    <property type="entry name" value="Dala_Dala_lig"/>
    <property type="match status" value="1"/>
</dbReference>
<accession>A0A0U1PYY8</accession>
<dbReference type="Pfam" id="PF07478">
    <property type="entry name" value="Dala_Dala_lig_C"/>
    <property type="match status" value="1"/>
</dbReference>
<evidence type="ECO:0000256" key="7">
    <source>
        <dbReference type="ARBA" id="ARBA00022598"/>
    </source>
</evidence>
<dbReference type="GO" id="GO:0008360">
    <property type="term" value="P:regulation of cell shape"/>
    <property type="evidence" value="ECO:0007669"/>
    <property type="project" value="UniProtKB-KW"/>
</dbReference>
<evidence type="ECO:0000256" key="2">
    <source>
        <dbReference type="ARBA" id="ARBA00003921"/>
    </source>
</evidence>
<dbReference type="InterPro" id="IPR011127">
    <property type="entry name" value="Dala_Dala_lig_N"/>
</dbReference>
<dbReference type="RefSeq" id="WP_046741964.1">
    <property type="nucleotide sequence ID" value="NZ_LBNQ01000025.1"/>
</dbReference>
<evidence type="ECO:0000256" key="19">
    <source>
        <dbReference type="PIRSR" id="PIRSR039102-3"/>
    </source>
</evidence>
<evidence type="ECO:0000313" key="22">
    <source>
        <dbReference type="EMBL" id="KKW67742.1"/>
    </source>
</evidence>
<comment type="cofactor">
    <cofactor evidence="1">
        <name>Mn(2+)</name>
        <dbReference type="ChEBI" id="CHEBI:29035"/>
    </cofactor>
</comment>
<name>A0A0U1PYY8_9BURK</name>
<keyword evidence="15 17" id="KW-0961">Cell wall biogenesis/degradation</keyword>
<dbReference type="PROSITE" id="PS50975">
    <property type="entry name" value="ATP_GRASP"/>
    <property type="match status" value="1"/>
</dbReference>
<dbReference type="NCBIfam" id="NF002378">
    <property type="entry name" value="PRK01372.1"/>
    <property type="match status" value="1"/>
</dbReference>
<comment type="subcellular location">
    <subcellularLocation>
        <location evidence="3 17">Cytoplasm</location>
    </subcellularLocation>
</comment>
<dbReference type="UniPathway" id="UPA00219"/>
<evidence type="ECO:0000256" key="13">
    <source>
        <dbReference type="ARBA" id="ARBA00022984"/>
    </source>
</evidence>
<dbReference type="GO" id="GO:0008716">
    <property type="term" value="F:D-alanine-D-alanine ligase activity"/>
    <property type="evidence" value="ECO:0007669"/>
    <property type="project" value="UniProtKB-UniRule"/>
</dbReference>
<dbReference type="PATRIC" id="fig|1610491.3.peg.1898"/>
<dbReference type="STRING" id="1610491.AAV94_08910"/>
<comment type="catalytic activity">
    <reaction evidence="16 17">
        <text>2 D-alanine + ATP = D-alanyl-D-alanine + ADP + phosphate + H(+)</text>
        <dbReference type="Rhea" id="RHEA:11224"/>
        <dbReference type="ChEBI" id="CHEBI:15378"/>
        <dbReference type="ChEBI" id="CHEBI:30616"/>
        <dbReference type="ChEBI" id="CHEBI:43474"/>
        <dbReference type="ChEBI" id="CHEBI:57416"/>
        <dbReference type="ChEBI" id="CHEBI:57822"/>
        <dbReference type="ChEBI" id="CHEBI:456216"/>
        <dbReference type="EC" id="6.3.2.4"/>
    </reaction>
</comment>
<evidence type="ECO:0000256" key="17">
    <source>
        <dbReference type="HAMAP-Rule" id="MF_00047"/>
    </source>
</evidence>
<keyword evidence="8 19" id="KW-0479">Metal-binding</keyword>
<dbReference type="PROSITE" id="PS00844">
    <property type="entry name" value="DALA_DALA_LIGASE_2"/>
    <property type="match status" value="1"/>
</dbReference>
<comment type="pathway">
    <text evidence="17">Cell wall biogenesis; peptidoglycan biosynthesis.</text>
</comment>
<evidence type="ECO:0000256" key="20">
    <source>
        <dbReference type="PROSITE-ProRule" id="PRU00409"/>
    </source>
</evidence>
<dbReference type="InterPro" id="IPR011761">
    <property type="entry name" value="ATP-grasp"/>
</dbReference>